<evidence type="ECO:0000313" key="2">
    <source>
        <dbReference type="Proteomes" id="UP000799538"/>
    </source>
</evidence>
<accession>A0A6A6FY65</accession>
<dbReference type="EMBL" id="ML992619">
    <property type="protein sequence ID" value="KAF2218120.1"/>
    <property type="molecule type" value="Genomic_DNA"/>
</dbReference>
<dbReference type="AlphaFoldDB" id="A0A6A6FY65"/>
<protein>
    <recommendedName>
        <fullName evidence="3">F-box domain-containing protein</fullName>
    </recommendedName>
</protein>
<evidence type="ECO:0000313" key="1">
    <source>
        <dbReference type="EMBL" id="KAF2218120.1"/>
    </source>
</evidence>
<reference evidence="2" key="1">
    <citation type="journal article" date="2020" name="Stud. Mycol.">
        <title>101 Dothideomycetes genomes: A test case for predicting lifestyles and emergence of pathogens.</title>
        <authorList>
            <person name="Haridas S."/>
            <person name="Albert R."/>
            <person name="Binder M."/>
            <person name="Bloem J."/>
            <person name="LaButti K."/>
            <person name="Salamov A."/>
            <person name="Andreopoulos B."/>
            <person name="Baker S."/>
            <person name="Barry K."/>
            <person name="Bills G."/>
            <person name="Bluhm B."/>
            <person name="Cannon C."/>
            <person name="Castanera R."/>
            <person name="Culley D."/>
            <person name="Daum C."/>
            <person name="Ezra D."/>
            <person name="Gonzalez J."/>
            <person name="Henrissat B."/>
            <person name="Kuo A."/>
            <person name="Liang C."/>
            <person name="Lipzen A."/>
            <person name="Lutzoni F."/>
            <person name="Magnuson J."/>
            <person name="Mondo S."/>
            <person name="Nolan M."/>
            <person name="Ohm R."/>
            <person name="Pangilinan J."/>
            <person name="Park H.-J."/>
            <person name="Ramirez L."/>
            <person name="Alfaro M."/>
            <person name="Sun H."/>
            <person name="Tritt A."/>
            <person name="Yoshinaga Y."/>
            <person name="Zwiers L.-H."/>
            <person name="Turgeon B."/>
            <person name="Goodwin S."/>
            <person name="Spatafora J."/>
            <person name="Crous P."/>
            <person name="Grigoriev I."/>
        </authorList>
    </citation>
    <scope>NUCLEOTIDE SEQUENCE [LARGE SCALE GENOMIC DNA]</scope>
    <source>
        <strain evidence="2">CECT 20119</strain>
    </source>
</reference>
<feature type="non-terminal residue" evidence="1">
    <location>
        <position position="333"/>
    </location>
</feature>
<sequence>VNRSSRVDAERHLYSDITCTWTRNRPCLVPSLVNTLLHRSDVANYVQRLALLGRNMFSDASAHIPSRMVDQQSACRLIDASGTSFSDDWEGQLLAGRVDAYVALILLRSERLTSLTMEWSFTRHTRLVGDLLRRNASKYMRLRSVQHHSFTRKPVGARTSDALSFFYLPVLEELTVHLDNPRTMVWPAADPPCPSMLTSLRLGGIREGQLAFVLSTTKNLKRLHWDWHYKSAFRHESNQPFLDVQAICDNLVPVRHSLKELVIQANCEIDDGMAHPWIMVRGSPTKMLDFRLDKLEIPLAFLVTFNPSNRIRLQDVVPRSIKTLVINLGLFPH</sequence>
<keyword evidence="2" id="KW-1185">Reference proteome</keyword>
<name>A0A6A6FY65_9PEZI</name>
<feature type="non-terminal residue" evidence="1">
    <location>
        <position position="1"/>
    </location>
</feature>
<evidence type="ECO:0008006" key="3">
    <source>
        <dbReference type="Google" id="ProtNLM"/>
    </source>
</evidence>
<organism evidence="1 2">
    <name type="scientific">Elsinoe ampelina</name>
    <dbReference type="NCBI Taxonomy" id="302913"/>
    <lineage>
        <taxon>Eukaryota</taxon>
        <taxon>Fungi</taxon>
        <taxon>Dikarya</taxon>
        <taxon>Ascomycota</taxon>
        <taxon>Pezizomycotina</taxon>
        <taxon>Dothideomycetes</taxon>
        <taxon>Dothideomycetidae</taxon>
        <taxon>Myriangiales</taxon>
        <taxon>Elsinoaceae</taxon>
        <taxon>Elsinoe</taxon>
    </lineage>
</organism>
<dbReference type="Proteomes" id="UP000799538">
    <property type="component" value="Unassembled WGS sequence"/>
</dbReference>
<dbReference type="OrthoDB" id="3946728at2759"/>
<gene>
    <name evidence="1" type="ORF">BDZ85DRAFT_171818</name>
</gene>
<proteinExistence type="predicted"/>